<dbReference type="GO" id="GO:0043161">
    <property type="term" value="P:proteasome-mediated ubiquitin-dependent protein catabolic process"/>
    <property type="evidence" value="ECO:0007669"/>
    <property type="project" value="TreeGrafter"/>
</dbReference>
<dbReference type="FunFam" id="3.10.20.870:FF:000004">
    <property type="entry name" value="Phospholipase A-2-activating protein"/>
    <property type="match status" value="1"/>
</dbReference>
<name>K3WWM9_GLOUD</name>
<dbReference type="Pfam" id="PF00400">
    <property type="entry name" value="WD40"/>
    <property type="match status" value="4"/>
</dbReference>
<dbReference type="InterPro" id="IPR013535">
    <property type="entry name" value="PUL_dom"/>
</dbReference>
<feature type="repeat" description="WD" evidence="5">
    <location>
        <begin position="115"/>
        <end position="156"/>
    </location>
</feature>
<dbReference type="InterPro" id="IPR019775">
    <property type="entry name" value="WD40_repeat_CS"/>
</dbReference>
<proteinExistence type="predicted"/>
<organism evidence="8 9">
    <name type="scientific">Globisporangium ultimum (strain ATCC 200006 / CBS 805.95 / DAOM BR144)</name>
    <name type="common">Pythium ultimum</name>
    <dbReference type="NCBI Taxonomy" id="431595"/>
    <lineage>
        <taxon>Eukaryota</taxon>
        <taxon>Sar</taxon>
        <taxon>Stramenopiles</taxon>
        <taxon>Oomycota</taxon>
        <taxon>Peronosporomycetes</taxon>
        <taxon>Pythiales</taxon>
        <taxon>Pythiaceae</taxon>
        <taxon>Globisporangium</taxon>
    </lineage>
</organism>
<keyword evidence="3 5" id="KW-0853">WD repeat</keyword>
<dbReference type="InterPro" id="IPR015943">
    <property type="entry name" value="WD40/YVTN_repeat-like_dom_sf"/>
</dbReference>
<evidence type="ECO:0000256" key="2">
    <source>
        <dbReference type="ARBA" id="ARBA00022490"/>
    </source>
</evidence>
<dbReference type="CDD" id="cd00200">
    <property type="entry name" value="WD40"/>
    <property type="match status" value="1"/>
</dbReference>
<comment type="subcellular location">
    <subcellularLocation>
        <location evidence="1">Cytoplasm</location>
    </subcellularLocation>
</comment>
<dbReference type="PROSITE" id="PS51394">
    <property type="entry name" value="PFU"/>
    <property type="match status" value="1"/>
</dbReference>
<dbReference type="SUPFAM" id="SSF50978">
    <property type="entry name" value="WD40 repeat-like"/>
    <property type="match status" value="1"/>
</dbReference>
<reference evidence="9" key="1">
    <citation type="journal article" date="2010" name="Genome Biol.">
        <title>Genome sequence of the necrotrophic plant pathogen Pythium ultimum reveals original pathogenicity mechanisms and effector repertoire.</title>
        <authorList>
            <person name="Levesque C.A."/>
            <person name="Brouwer H."/>
            <person name="Cano L."/>
            <person name="Hamilton J.P."/>
            <person name="Holt C."/>
            <person name="Huitema E."/>
            <person name="Raffaele S."/>
            <person name="Robideau G.P."/>
            <person name="Thines M."/>
            <person name="Win J."/>
            <person name="Zerillo M.M."/>
            <person name="Beakes G.W."/>
            <person name="Boore J.L."/>
            <person name="Busam D."/>
            <person name="Dumas B."/>
            <person name="Ferriera S."/>
            <person name="Fuerstenberg S.I."/>
            <person name="Gachon C.M."/>
            <person name="Gaulin E."/>
            <person name="Govers F."/>
            <person name="Grenville-Briggs L."/>
            <person name="Horner N."/>
            <person name="Hostetler J."/>
            <person name="Jiang R.H."/>
            <person name="Johnson J."/>
            <person name="Krajaejun T."/>
            <person name="Lin H."/>
            <person name="Meijer H.J."/>
            <person name="Moore B."/>
            <person name="Morris P."/>
            <person name="Phuntmart V."/>
            <person name="Puiu D."/>
            <person name="Shetty J."/>
            <person name="Stajich J.E."/>
            <person name="Tripathy S."/>
            <person name="Wawra S."/>
            <person name="van West P."/>
            <person name="Whitty B.R."/>
            <person name="Coutinho P.M."/>
            <person name="Henrissat B."/>
            <person name="Martin F."/>
            <person name="Thomas P.D."/>
            <person name="Tyler B.M."/>
            <person name="De Vries R.P."/>
            <person name="Kamoun S."/>
            <person name="Yandell M."/>
            <person name="Tisserat N."/>
            <person name="Buell C.R."/>
        </authorList>
    </citation>
    <scope>NUCLEOTIDE SEQUENCE</scope>
    <source>
        <strain evidence="9">DAOM:BR144</strain>
    </source>
</reference>
<evidence type="ECO:0000256" key="5">
    <source>
        <dbReference type="PROSITE-ProRule" id="PRU00221"/>
    </source>
</evidence>
<dbReference type="HOGENOM" id="CLU_011791_0_0_1"/>
<evidence type="ECO:0000313" key="9">
    <source>
        <dbReference type="Proteomes" id="UP000019132"/>
    </source>
</evidence>
<dbReference type="Pfam" id="PF08324">
    <property type="entry name" value="PUL"/>
    <property type="match status" value="1"/>
</dbReference>
<dbReference type="InterPro" id="IPR011989">
    <property type="entry name" value="ARM-like"/>
</dbReference>
<dbReference type="InterPro" id="IPR036322">
    <property type="entry name" value="WD40_repeat_dom_sf"/>
</dbReference>
<dbReference type="PROSITE" id="PS00678">
    <property type="entry name" value="WD_REPEATS_1"/>
    <property type="match status" value="1"/>
</dbReference>
<dbReference type="STRING" id="431595.K3WWM9"/>
<dbReference type="InParanoid" id="K3WWM9"/>
<dbReference type="SMART" id="SM00320">
    <property type="entry name" value="WD40"/>
    <property type="match status" value="7"/>
</dbReference>
<evidence type="ECO:0000256" key="3">
    <source>
        <dbReference type="ARBA" id="ARBA00022574"/>
    </source>
</evidence>
<evidence type="ECO:0000313" key="8">
    <source>
        <dbReference type="EnsemblProtists" id="PYU1_T009377"/>
    </source>
</evidence>
<dbReference type="VEuPathDB" id="FungiDB:PYU1_G009359"/>
<evidence type="ECO:0000259" key="7">
    <source>
        <dbReference type="PROSITE" id="PS51396"/>
    </source>
</evidence>
<feature type="domain" description="PUL" evidence="7">
    <location>
        <begin position="507"/>
        <end position="767"/>
    </location>
</feature>
<dbReference type="GO" id="GO:0005634">
    <property type="term" value="C:nucleus"/>
    <property type="evidence" value="ECO:0007669"/>
    <property type="project" value="TreeGrafter"/>
</dbReference>
<dbReference type="PROSITE" id="PS50294">
    <property type="entry name" value="WD_REPEATS_REGION"/>
    <property type="match status" value="1"/>
</dbReference>
<dbReference type="InterPro" id="IPR038122">
    <property type="entry name" value="PFU_sf"/>
</dbReference>
<evidence type="ECO:0008006" key="10">
    <source>
        <dbReference type="Google" id="ProtNLM"/>
    </source>
</evidence>
<keyword evidence="4" id="KW-0677">Repeat</keyword>
<keyword evidence="9" id="KW-1185">Reference proteome</keyword>
<dbReference type="InterPro" id="IPR015155">
    <property type="entry name" value="PFU"/>
</dbReference>
<reference evidence="8" key="3">
    <citation type="submission" date="2015-02" db="UniProtKB">
        <authorList>
            <consortium name="EnsemblProtists"/>
        </authorList>
    </citation>
    <scope>IDENTIFICATION</scope>
    <source>
        <strain evidence="8">DAOM BR144</strain>
    </source>
</reference>
<dbReference type="PANTHER" id="PTHR19849:SF0">
    <property type="entry name" value="PHOSPHOLIPASE A-2-ACTIVATING PROTEIN"/>
    <property type="match status" value="1"/>
</dbReference>
<dbReference type="OMA" id="DKCIYYW"/>
<protein>
    <recommendedName>
        <fullName evidence="10">Phospholipase A-2-activating protein</fullName>
    </recommendedName>
</protein>
<dbReference type="EMBL" id="GL376622">
    <property type="status" value="NOT_ANNOTATED_CDS"/>
    <property type="molecule type" value="Genomic_DNA"/>
</dbReference>
<dbReference type="PANTHER" id="PTHR19849">
    <property type="entry name" value="PHOSPHOLIPASE A-2-ACTIVATING PROTEIN"/>
    <property type="match status" value="1"/>
</dbReference>
<dbReference type="EnsemblProtists" id="PYU1_T009377">
    <property type="protein sequence ID" value="PYU1_T009377"/>
    <property type="gene ID" value="PYU1_G009359"/>
</dbReference>
<evidence type="ECO:0000256" key="1">
    <source>
        <dbReference type="ARBA" id="ARBA00004496"/>
    </source>
</evidence>
<evidence type="ECO:0000259" key="6">
    <source>
        <dbReference type="PROSITE" id="PS51394"/>
    </source>
</evidence>
<dbReference type="Pfam" id="PF09070">
    <property type="entry name" value="PFU"/>
    <property type="match status" value="1"/>
</dbReference>
<dbReference type="GO" id="GO:0005737">
    <property type="term" value="C:cytoplasm"/>
    <property type="evidence" value="ECO:0007669"/>
    <property type="project" value="UniProtKB-SubCell"/>
</dbReference>
<dbReference type="Gene3D" id="2.130.10.10">
    <property type="entry name" value="YVTN repeat-like/Quinoprotein amine dehydrogenase"/>
    <property type="match status" value="2"/>
</dbReference>
<dbReference type="GO" id="GO:0043130">
    <property type="term" value="F:ubiquitin binding"/>
    <property type="evidence" value="ECO:0007669"/>
    <property type="project" value="TreeGrafter"/>
</dbReference>
<dbReference type="Gene3D" id="3.10.20.870">
    <property type="entry name" value="PFU (PLAA family ubiquitin binding), C-terminal domain"/>
    <property type="match status" value="1"/>
</dbReference>
<dbReference type="InterPro" id="IPR001680">
    <property type="entry name" value="WD40_rpt"/>
</dbReference>
<accession>K3WWM9</accession>
<dbReference type="AlphaFoldDB" id="K3WWM9"/>
<feature type="domain" description="PFU" evidence="6">
    <location>
        <begin position="387"/>
        <end position="482"/>
    </location>
</feature>
<dbReference type="eggNOG" id="KOG0301">
    <property type="taxonomic scope" value="Eukaryota"/>
</dbReference>
<sequence length="777" mass="83572">MASPMYRARAELVGHEGAVRSVSVLVNDVVLTGAMDSVARCWIPEANAESDAANASSGYVSLESATIYDHEHWVTATLPIPAGVVPECPAGGFATGSMDKKIRVYSGDGARVAVLTGHEGGVTSLALSGCGKYLLSGSWDGTARVWDVQSKACVHVLPDHENGVCVIGLPNGTIVTGSTGKQVGNTVVDFKLRFWTNFALTKTLTDHQGPVRQLVLLPEIGFVSCSNDGSIKVRTIDGNVVASMDHPLNAEGKPGFVLGIAVLSNGYIVSASEDCTARVWKADGTPVQTIEHPSGLWCVASLENGDFVTGCDDKIARIFTADEARVSPDAVASFEAAVHEARLVRERGPSGVEIEKLPDYDRRIQVNGKSDGQIQMFKRGSKAWACQWSAPSKTWLDIGEVTGTGGSGGVVDGTAYDMVIPVEIELPGGVKKLEIGYNQGENPFMVAQQFIDKHMLDQGYLREIADYITQRSSDYRPPVLGNNESVDIEMEGPSSSPPTSATGPTFKYFPAAGYNTFEATKIGKLMSTLRQYNEKLQGYESAQHNAILTDPQLIALDQVVSVVQDTAFYHSSSFAASEIRVLKTLVMAWPAELVFPALDLLRLVLVHPAGFSGEDVPMATRMLALRVLANMFLRETGRKAILARKHEILPKLQEFVMFRQKTVALSLSTVLLNFARLHIENPSALSMEDVVVVGSIAAQLLNGSYSIEELGDDTILRALVTIGSLALGAYPESKQVQAVHLNIFLGVKGSSITSPSVKECLEELQLVLATPNETYNV</sequence>
<dbReference type="Proteomes" id="UP000019132">
    <property type="component" value="Unassembled WGS sequence"/>
</dbReference>
<dbReference type="GO" id="GO:0010992">
    <property type="term" value="P:ubiquitin recycling"/>
    <property type="evidence" value="ECO:0007669"/>
    <property type="project" value="TreeGrafter"/>
</dbReference>
<dbReference type="PROSITE" id="PS50082">
    <property type="entry name" value="WD_REPEATS_2"/>
    <property type="match status" value="1"/>
</dbReference>
<dbReference type="PROSITE" id="PS51396">
    <property type="entry name" value="PUL"/>
    <property type="match status" value="1"/>
</dbReference>
<evidence type="ECO:0000256" key="4">
    <source>
        <dbReference type="ARBA" id="ARBA00022737"/>
    </source>
</evidence>
<dbReference type="Gene3D" id="1.25.10.10">
    <property type="entry name" value="Leucine-rich Repeat Variant"/>
    <property type="match status" value="1"/>
</dbReference>
<reference evidence="9" key="2">
    <citation type="submission" date="2010-04" db="EMBL/GenBank/DDBJ databases">
        <authorList>
            <person name="Buell R."/>
            <person name="Hamilton J."/>
            <person name="Hostetler J."/>
        </authorList>
    </citation>
    <scope>NUCLEOTIDE SEQUENCE [LARGE SCALE GENOMIC DNA]</scope>
    <source>
        <strain evidence="9">DAOM:BR144</strain>
    </source>
</reference>
<keyword evidence="2" id="KW-0963">Cytoplasm</keyword>